<keyword evidence="6 8" id="KW-0368">Histidine biosynthesis</keyword>
<evidence type="ECO:0000256" key="6">
    <source>
        <dbReference type="ARBA" id="ARBA00023102"/>
    </source>
</evidence>
<dbReference type="InterPro" id="IPR010140">
    <property type="entry name" value="Histidinol_P_phosphatase_HisJ"/>
</dbReference>
<keyword evidence="10" id="KW-1185">Reference proteome</keyword>
<protein>
    <recommendedName>
        <fullName evidence="3 8">Histidinol-phosphatase</fullName>
        <shortName evidence="8">HolPase</shortName>
        <ecNumber evidence="3 8">3.1.3.15</ecNumber>
    </recommendedName>
</protein>
<dbReference type="PANTHER" id="PTHR21039:SF0">
    <property type="entry name" value="HISTIDINOL-PHOSPHATASE"/>
    <property type="match status" value="1"/>
</dbReference>
<comment type="pathway">
    <text evidence="1 8">Amino-acid biosynthesis; L-histidine biosynthesis; L-histidine from 5-phospho-alpha-D-ribose 1-diphosphate: step 8/9.</text>
</comment>
<dbReference type="InterPro" id="IPR016195">
    <property type="entry name" value="Pol/histidinol_Pase-like"/>
</dbReference>
<evidence type="ECO:0000256" key="2">
    <source>
        <dbReference type="ARBA" id="ARBA00009152"/>
    </source>
</evidence>
<dbReference type="SUPFAM" id="SSF89550">
    <property type="entry name" value="PHP domain-like"/>
    <property type="match status" value="1"/>
</dbReference>
<evidence type="ECO:0000256" key="3">
    <source>
        <dbReference type="ARBA" id="ARBA00013085"/>
    </source>
</evidence>
<evidence type="ECO:0000313" key="9">
    <source>
        <dbReference type="EMBL" id="KAH3670127.1"/>
    </source>
</evidence>
<dbReference type="InterPro" id="IPR004013">
    <property type="entry name" value="PHP_dom"/>
</dbReference>
<dbReference type="Gene3D" id="3.20.20.140">
    <property type="entry name" value="Metal-dependent hydrolases"/>
    <property type="match status" value="1"/>
</dbReference>
<evidence type="ECO:0000256" key="1">
    <source>
        <dbReference type="ARBA" id="ARBA00004970"/>
    </source>
</evidence>
<dbReference type="AlphaFoldDB" id="A0A1B7SLY8"/>
<evidence type="ECO:0000256" key="7">
    <source>
        <dbReference type="ARBA" id="ARBA00049158"/>
    </source>
</evidence>
<dbReference type="OrthoDB" id="5957391at2759"/>
<comment type="similarity">
    <text evidence="2 8">Belongs to the PHP hydrolase family. HisK subfamily.</text>
</comment>
<dbReference type="Proteomes" id="UP000788993">
    <property type="component" value="Unassembled WGS sequence"/>
</dbReference>
<evidence type="ECO:0000256" key="8">
    <source>
        <dbReference type="RuleBase" id="RU366003"/>
    </source>
</evidence>
<reference evidence="9" key="1">
    <citation type="journal article" date="2021" name="Open Biol.">
        <title>Shared evolutionary footprints suggest mitochondrial oxidative damage underlies multiple complex I losses in fungi.</title>
        <authorList>
            <person name="Schikora-Tamarit M.A."/>
            <person name="Marcet-Houben M."/>
            <person name="Nosek J."/>
            <person name="Gabaldon T."/>
        </authorList>
    </citation>
    <scope>NUCLEOTIDE SEQUENCE</scope>
    <source>
        <strain evidence="9">NCAIM Y.01608</strain>
    </source>
</reference>
<dbReference type="GO" id="GO:0004401">
    <property type="term" value="F:histidinol-phosphatase activity"/>
    <property type="evidence" value="ECO:0007669"/>
    <property type="project" value="UniProtKB-UniRule"/>
</dbReference>
<dbReference type="Pfam" id="PF02811">
    <property type="entry name" value="PHP"/>
    <property type="match status" value="1"/>
</dbReference>
<dbReference type="EMBL" id="JAEUBD010000983">
    <property type="protein sequence ID" value="KAH3670127.1"/>
    <property type="molecule type" value="Genomic_DNA"/>
</dbReference>
<evidence type="ECO:0000313" key="10">
    <source>
        <dbReference type="Proteomes" id="UP000788993"/>
    </source>
</evidence>
<proteinExistence type="inferred from homology"/>
<dbReference type="GO" id="GO:0000105">
    <property type="term" value="P:L-histidine biosynthetic process"/>
    <property type="evidence" value="ECO:0007669"/>
    <property type="project" value="UniProtKB-UniRule"/>
</dbReference>
<dbReference type="GO" id="GO:0005737">
    <property type="term" value="C:cytoplasm"/>
    <property type="evidence" value="ECO:0007669"/>
    <property type="project" value="TreeGrafter"/>
</dbReference>
<organism evidence="9 10">
    <name type="scientific">Ogataea polymorpha</name>
    <dbReference type="NCBI Taxonomy" id="460523"/>
    <lineage>
        <taxon>Eukaryota</taxon>
        <taxon>Fungi</taxon>
        <taxon>Dikarya</taxon>
        <taxon>Ascomycota</taxon>
        <taxon>Saccharomycotina</taxon>
        <taxon>Pichiomycetes</taxon>
        <taxon>Pichiales</taxon>
        <taxon>Pichiaceae</taxon>
        <taxon>Ogataea</taxon>
    </lineage>
</organism>
<sequence>MVHSHHSHSGQYVSHAVDSLDDIISRVKDMNFEVFCLTEHVPRYDNKLMYPEEIDKGYTVDSLVENFEKYYVHARSIQKAVNADRSSRLKILVGFETEGGIDEFHLNKCLQFKRELRPDVIVGSVHHLKGVDLDFNRKKWLEAKGDLSLQAFFLAYFKQQQVMVRTLEPEVIGHFDLIRLFALPHDRCEDTGKELKDINIEKDWPEVWKVITETVELIVSQGGLVELNTAAIRKGWTTSYPKDDLFQLIREKGGRFCLSDDSHGVKQVGLNYEKALKHLQELGLDKLYYLDLDESGTPFINSRTLEDIAADPFWNNYN</sequence>
<name>A0A1B7SLY8_9ASCO</name>
<evidence type="ECO:0000256" key="5">
    <source>
        <dbReference type="ARBA" id="ARBA00022801"/>
    </source>
</evidence>
<accession>A0A1B7SLY8</accession>
<evidence type="ECO:0000256" key="4">
    <source>
        <dbReference type="ARBA" id="ARBA00022605"/>
    </source>
</evidence>
<comment type="catalytic activity">
    <reaction evidence="7 8">
        <text>L-histidinol phosphate + H2O = L-histidinol + phosphate</text>
        <dbReference type="Rhea" id="RHEA:14465"/>
        <dbReference type="ChEBI" id="CHEBI:15377"/>
        <dbReference type="ChEBI" id="CHEBI:43474"/>
        <dbReference type="ChEBI" id="CHEBI:57699"/>
        <dbReference type="ChEBI" id="CHEBI:57980"/>
        <dbReference type="EC" id="3.1.3.15"/>
    </reaction>
</comment>
<gene>
    <name evidence="9" type="ORF">OGATHE_002940</name>
</gene>
<dbReference type="PANTHER" id="PTHR21039">
    <property type="entry name" value="HISTIDINOL PHOSPHATASE-RELATED"/>
    <property type="match status" value="1"/>
</dbReference>
<comment type="caution">
    <text evidence="9">The sequence shown here is derived from an EMBL/GenBank/DDBJ whole genome shotgun (WGS) entry which is preliminary data.</text>
</comment>
<dbReference type="NCBIfam" id="TIGR01856">
    <property type="entry name" value="hisJ_fam"/>
    <property type="match status" value="1"/>
</dbReference>
<reference evidence="9" key="2">
    <citation type="submission" date="2021-01" db="EMBL/GenBank/DDBJ databases">
        <authorList>
            <person name="Schikora-Tamarit M.A."/>
        </authorList>
    </citation>
    <scope>NUCLEOTIDE SEQUENCE</scope>
    <source>
        <strain evidence="9">NCAIM Y.01608</strain>
    </source>
</reference>
<dbReference type="RefSeq" id="XP_018212303.1">
    <property type="nucleotide sequence ID" value="XM_018356019.1"/>
</dbReference>
<keyword evidence="4 8" id="KW-0028">Amino-acid biosynthesis</keyword>
<keyword evidence="5 8" id="KW-0378">Hydrolase</keyword>
<dbReference type="EC" id="3.1.3.15" evidence="3 8"/>